<dbReference type="PANTHER" id="PTHR42806:SF1">
    <property type="entry name" value="GLYCINE DEHYDROGENASE (DECARBOXYLATING)"/>
    <property type="match status" value="1"/>
</dbReference>
<keyword evidence="4" id="KW-1185">Reference proteome</keyword>
<accession>A0ABS5L2B2</accession>
<sequence length="446" mass="48158">MGHPYIPNSDPEIRKRMLAAVGAASVEEFYADIPDAIRLHRPLDLPAPLRSEAELVRHMDRLLSRNKPAELSFLGAGCYQHHLPAVVEEIANRSEFLTAYAGEPYEDHGRFQALWEYQSLMGELLELDVVNVPTYDGFQAAGTALRMAGRVTGRRRLLVVGPVDPDKVSKIVDFVRPDHDVEVLDGTHDGWQVADLVVGADVAAVYIEAPNYHGVLDAALPTLAERAHAVGALFVVGCNPISLGAVASPASYGADIVCGDIQPLGIPMSFGGGNAGFIATRDEERLVREFPSRLFGVVPTVVEGEYGFGDVFYDRTSFALREEGKEWVGTASALNGIMAGVYLALMGPRGMREIGETILALTAYARERLAAVPSVTVPNASSVSFADFVVRFTGSRTAAEINTLLLERGIQGGKVLSDTDALFCVTEVHAREDVDRLAAVLEEIAK</sequence>
<dbReference type="Gene3D" id="3.40.640.10">
    <property type="entry name" value="Type I PLP-dependent aspartate aminotransferase-like (Major domain)"/>
    <property type="match status" value="1"/>
</dbReference>
<evidence type="ECO:0000256" key="1">
    <source>
        <dbReference type="ARBA" id="ARBA00023002"/>
    </source>
</evidence>
<dbReference type="Proteomes" id="UP000730482">
    <property type="component" value="Unassembled WGS sequence"/>
</dbReference>
<dbReference type="InterPro" id="IPR015421">
    <property type="entry name" value="PyrdxlP-dep_Trfase_major"/>
</dbReference>
<dbReference type="EMBL" id="JAAFYZ010000191">
    <property type="protein sequence ID" value="MBS2552476.1"/>
    <property type="molecule type" value="Genomic_DNA"/>
</dbReference>
<evidence type="ECO:0000313" key="4">
    <source>
        <dbReference type="Proteomes" id="UP000730482"/>
    </source>
</evidence>
<dbReference type="InterPro" id="IPR015424">
    <property type="entry name" value="PyrdxlP-dep_Trfase"/>
</dbReference>
<reference evidence="3 4" key="1">
    <citation type="submission" date="2020-02" db="EMBL/GenBank/DDBJ databases">
        <title>Acidophilic actinobacteria isolated from forest soil.</title>
        <authorList>
            <person name="Golinska P."/>
        </authorList>
    </citation>
    <scope>NUCLEOTIDE SEQUENCE [LARGE SCALE GENOMIC DNA]</scope>
    <source>
        <strain evidence="3 4">NL8</strain>
    </source>
</reference>
<dbReference type="SUPFAM" id="SSF53383">
    <property type="entry name" value="PLP-dependent transferases"/>
    <property type="match status" value="1"/>
</dbReference>
<dbReference type="InterPro" id="IPR015422">
    <property type="entry name" value="PyrdxlP-dep_Trfase_small"/>
</dbReference>
<protein>
    <submittedName>
        <fullName evidence="3">Aminomethyl-transferring glycine dehydrogenase subunit GcvPA</fullName>
        <ecNumber evidence="3">1.4.4.2</ecNumber>
    </submittedName>
</protein>
<organism evidence="3 4">
    <name type="scientific">Catenulispora pinistramenti</name>
    <dbReference type="NCBI Taxonomy" id="2705254"/>
    <lineage>
        <taxon>Bacteria</taxon>
        <taxon>Bacillati</taxon>
        <taxon>Actinomycetota</taxon>
        <taxon>Actinomycetes</taxon>
        <taxon>Catenulisporales</taxon>
        <taxon>Catenulisporaceae</taxon>
        <taxon>Catenulispora</taxon>
    </lineage>
</organism>
<name>A0ABS5L2B2_9ACTN</name>
<dbReference type="InterPro" id="IPR023010">
    <property type="entry name" value="GcvPA"/>
</dbReference>
<dbReference type="Gene3D" id="3.90.1150.10">
    <property type="entry name" value="Aspartate Aminotransferase, domain 1"/>
    <property type="match status" value="1"/>
</dbReference>
<dbReference type="Pfam" id="PF02347">
    <property type="entry name" value="GDC-P"/>
    <property type="match status" value="1"/>
</dbReference>
<proteinExistence type="predicted"/>
<keyword evidence="1 3" id="KW-0560">Oxidoreductase</keyword>
<gene>
    <name evidence="3" type="primary">gcvPA</name>
    <name evidence="3" type="ORF">KGQ19_37045</name>
</gene>
<dbReference type="GO" id="GO:0004375">
    <property type="term" value="F:glycine dehydrogenase (decarboxylating) activity"/>
    <property type="evidence" value="ECO:0007669"/>
    <property type="project" value="UniProtKB-EC"/>
</dbReference>
<dbReference type="PANTHER" id="PTHR42806">
    <property type="entry name" value="GLYCINE CLEAVAGE SYSTEM P-PROTEIN"/>
    <property type="match status" value="1"/>
</dbReference>
<dbReference type="EC" id="1.4.4.2" evidence="3"/>
<evidence type="ECO:0000259" key="2">
    <source>
        <dbReference type="Pfam" id="PF02347"/>
    </source>
</evidence>
<dbReference type="RefSeq" id="WP_212018088.1">
    <property type="nucleotide sequence ID" value="NZ_JAAFYZ010000191.1"/>
</dbReference>
<evidence type="ECO:0000313" key="3">
    <source>
        <dbReference type="EMBL" id="MBS2552476.1"/>
    </source>
</evidence>
<feature type="domain" description="Glycine cleavage system P-protein N-terminal" evidence="2">
    <location>
        <begin position="5"/>
        <end position="441"/>
    </location>
</feature>
<dbReference type="InterPro" id="IPR049315">
    <property type="entry name" value="GDC-P_N"/>
</dbReference>
<dbReference type="NCBIfam" id="NF001696">
    <property type="entry name" value="PRK00451.1"/>
    <property type="match status" value="1"/>
</dbReference>
<comment type="caution">
    <text evidence="3">The sequence shown here is derived from an EMBL/GenBank/DDBJ whole genome shotgun (WGS) entry which is preliminary data.</text>
</comment>